<dbReference type="PANTHER" id="PTHR31909">
    <property type="entry name" value="CHROMOSOME 20 ORF85 FAMILY MEMBER"/>
    <property type="match status" value="1"/>
</dbReference>
<accession>A0A452IQU8</accession>
<organism evidence="1 2">
    <name type="scientific">Gopherus agassizii</name>
    <name type="common">Agassiz's desert tortoise</name>
    <dbReference type="NCBI Taxonomy" id="38772"/>
    <lineage>
        <taxon>Eukaryota</taxon>
        <taxon>Metazoa</taxon>
        <taxon>Chordata</taxon>
        <taxon>Craniata</taxon>
        <taxon>Vertebrata</taxon>
        <taxon>Euteleostomi</taxon>
        <taxon>Archelosauria</taxon>
        <taxon>Testudinata</taxon>
        <taxon>Testudines</taxon>
        <taxon>Cryptodira</taxon>
        <taxon>Durocryptodira</taxon>
        <taxon>Testudinoidea</taxon>
        <taxon>Testudinidae</taxon>
        <taxon>Gopherus</taxon>
    </lineage>
</organism>
<proteinExistence type="predicted"/>
<name>A0A452IQU8_9SAUR</name>
<dbReference type="Proteomes" id="UP000291020">
    <property type="component" value="Unassembled WGS sequence"/>
</dbReference>
<reference evidence="1" key="3">
    <citation type="submission" date="2025-09" db="UniProtKB">
        <authorList>
            <consortium name="Ensembl"/>
        </authorList>
    </citation>
    <scope>IDENTIFICATION</scope>
</reference>
<keyword evidence="2" id="KW-1185">Reference proteome</keyword>
<reference evidence="2" key="1">
    <citation type="journal article" date="2017" name="PLoS ONE">
        <title>The Agassiz's desert tortoise genome provides a resource for the conservation of a threatened species.</title>
        <authorList>
            <person name="Tollis M."/>
            <person name="DeNardo D.F."/>
            <person name="Cornelius J.A."/>
            <person name="Dolby G.A."/>
            <person name="Edwards T."/>
            <person name="Henen B.T."/>
            <person name="Karl A.E."/>
            <person name="Murphy R.W."/>
            <person name="Kusumi K."/>
        </authorList>
    </citation>
    <scope>NUCLEOTIDE SEQUENCE [LARGE SCALE GENOMIC DNA]</scope>
</reference>
<sequence length="210" mass="23922">METVNTLGKPVTIRGFCFSCTHRIKLTLANSAAYFTPGFATNTAAVLGTLRSMSSGLACTEQQLVSQKNLLAAAGIFSLCTTQHGKALPANRVLAQQAARAREKEQAVLRRDPVQQDKIWREFMDAEWRGRKYWYQNWGFMKDYDPMGKKKEQEQLPEYMPVFSDKIPNTTNQTIGSRMNTEIGKTLVNMDYFLSRGRQKKKLEHEFQPS</sequence>
<evidence type="ECO:0000313" key="1">
    <source>
        <dbReference type="Ensembl" id="ENSGAGP00000030279.1"/>
    </source>
</evidence>
<evidence type="ECO:0000313" key="2">
    <source>
        <dbReference type="Proteomes" id="UP000291020"/>
    </source>
</evidence>
<protein>
    <submittedName>
        <fullName evidence="1">Uncharacterized protein</fullName>
    </submittedName>
</protein>
<dbReference type="PANTHER" id="PTHR31909:SF2">
    <property type="entry name" value="RIKEN CDNA 2410004P03 GENE"/>
    <property type="match status" value="1"/>
</dbReference>
<dbReference type="Ensembl" id="ENSGAGT00000034366.1">
    <property type="protein sequence ID" value="ENSGAGP00000030279.1"/>
    <property type="gene ID" value="ENSGAGG00000021824.1"/>
</dbReference>
<reference evidence="1" key="2">
    <citation type="submission" date="2025-08" db="UniProtKB">
        <authorList>
            <consortium name="Ensembl"/>
        </authorList>
    </citation>
    <scope>IDENTIFICATION</scope>
</reference>
<dbReference type="Pfam" id="PF14945">
    <property type="entry name" value="LLC1"/>
    <property type="match status" value="1"/>
</dbReference>
<dbReference type="AlphaFoldDB" id="A0A452IQU8"/>
<dbReference type="InterPro" id="IPR020339">
    <property type="entry name" value="C20orf85-like"/>
</dbReference>